<dbReference type="EMBL" id="AZMM01018675">
    <property type="protein sequence ID" value="ETJ18113.1"/>
    <property type="molecule type" value="Genomic_DNA"/>
</dbReference>
<sequence>MKLAAQLSPQFARQVTPGQVMV</sequence>
<organism evidence="1">
    <name type="scientific">human gut metagenome</name>
    <dbReference type="NCBI Taxonomy" id="408170"/>
    <lineage>
        <taxon>unclassified sequences</taxon>
        <taxon>metagenomes</taxon>
        <taxon>organismal metagenomes</taxon>
    </lineage>
</organism>
<name>W1WIX3_9ZZZZ</name>
<gene>
    <name evidence="1" type="ORF">Q604_UNBC18675G0002</name>
</gene>
<reference evidence="1" key="1">
    <citation type="submission" date="2013-12" db="EMBL/GenBank/DDBJ databases">
        <title>A Varibaculum cambriense genome reconstructed from a premature infant gut community with otherwise low bacterial novelty that shifts toward anaerobic metabolism during the third week of life.</title>
        <authorList>
            <person name="Brown C.T."/>
            <person name="Sharon I."/>
            <person name="Thomas B.C."/>
            <person name="Castelle C.J."/>
            <person name="Morowitz M.J."/>
            <person name="Banfield J.F."/>
        </authorList>
    </citation>
    <scope>NUCLEOTIDE SEQUENCE</scope>
</reference>
<evidence type="ECO:0000313" key="1">
    <source>
        <dbReference type="EMBL" id="ETJ18113.1"/>
    </source>
</evidence>
<protein>
    <submittedName>
        <fullName evidence="1">Uncharacterized protein</fullName>
    </submittedName>
</protein>
<accession>W1WIX3</accession>
<comment type="caution">
    <text evidence="1">The sequence shown here is derived from an EMBL/GenBank/DDBJ whole genome shotgun (WGS) entry which is preliminary data.</text>
</comment>
<feature type="non-terminal residue" evidence="1">
    <location>
        <position position="22"/>
    </location>
</feature>
<proteinExistence type="predicted"/>
<dbReference type="AlphaFoldDB" id="W1WIX3"/>